<evidence type="ECO:0000256" key="6">
    <source>
        <dbReference type="ARBA" id="ARBA00022840"/>
    </source>
</evidence>
<name>A0A103YLA1_CYNCS</name>
<accession>A0A103YLA1</accession>
<evidence type="ECO:0000256" key="3">
    <source>
        <dbReference type="ARBA" id="ARBA00009361"/>
    </source>
</evidence>
<evidence type="ECO:0000256" key="4">
    <source>
        <dbReference type="ARBA" id="ARBA00022640"/>
    </source>
</evidence>
<keyword evidence="8" id="KW-1185">Reference proteome</keyword>
<comment type="subcellular location">
    <subcellularLocation>
        <location evidence="2">Plastid</location>
    </subcellularLocation>
</comment>
<organism evidence="7 8">
    <name type="scientific">Cynara cardunculus var. scolymus</name>
    <name type="common">Globe artichoke</name>
    <name type="synonym">Cynara scolymus</name>
    <dbReference type="NCBI Taxonomy" id="59895"/>
    <lineage>
        <taxon>Eukaryota</taxon>
        <taxon>Viridiplantae</taxon>
        <taxon>Streptophyta</taxon>
        <taxon>Embryophyta</taxon>
        <taxon>Tracheophyta</taxon>
        <taxon>Spermatophyta</taxon>
        <taxon>Magnoliopsida</taxon>
        <taxon>eudicotyledons</taxon>
        <taxon>Gunneridae</taxon>
        <taxon>Pentapetalae</taxon>
        <taxon>asterids</taxon>
        <taxon>campanulids</taxon>
        <taxon>Asterales</taxon>
        <taxon>Asteraceae</taxon>
        <taxon>Carduoideae</taxon>
        <taxon>Cardueae</taxon>
        <taxon>Carduinae</taxon>
        <taxon>Cynara</taxon>
    </lineage>
</organism>
<dbReference type="STRING" id="59895.A0A103YLA1"/>
<dbReference type="PANTHER" id="PTHR33078">
    <property type="entry name" value="PROTEIN YCF2-RELATED"/>
    <property type="match status" value="1"/>
</dbReference>
<dbReference type="EMBL" id="LEKV01000885">
    <property type="protein sequence ID" value="KVI11153.1"/>
    <property type="molecule type" value="Genomic_DNA"/>
</dbReference>
<gene>
    <name evidence="7" type="ORF">Ccrd_010439</name>
</gene>
<proteinExistence type="inferred from homology"/>
<keyword evidence="5" id="KW-0547">Nucleotide-binding</keyword>
<sequence>MTEKGIDQILLSLTYSDHLSKNDSGYQMIKQPRAIYLQYLVDIHKKCILNYEFNTKSLAKRRIFLAHYQTITYSQTSCAANSFHFPSHGKPFSLCLALSISRDNLMIGSIEIGRSYLVKYLAKNSYLPFIMVFLKKVLDNKSKGFDDIDIDEIDNIGANYDIGSSYDIDVSDEIDASDNILDMVLQLLITMNVLTMDMVPEVEDQLYITL</sequence>
<dbReference type="PANTHER" id="PTHR33078:SF100">
    <property type="entry name" value="PROTEIN YCF2"/>
    <property type="match status" value="1"/>
</dbReference>
<evidence type="ECO:0000256" key="1">
    <source>
        <dbReference type="ARBA" id="ARBA00002329"/>
    </source>
</evidence>
<dbReference type="AlphaFoldDB" id="A0A103YLA1"/>
<keyword evidence="6" id="KW-0067">ATP-binding</keyword>
<evidence type="ECO:0000256" key="5">
    <source>
        <dbReference type="ARBA" id="ARBA00022741"/>
    </source>
</evidence>
<dbReference type="Gramene" id="KVI11153">
    <property type="protein sequence ID" value="KVI11153"/>
    <property type="gene ID" value="Ccrd_010439"/>
</dbReference>
<dbReference type="Proteomes" id="UP000243975">
    <property type="component" value="Unassembled WGS sequence"/>
</dbReference>
<dbReference type="OMA" id="NIGANYD"/>
<comment type="function">
    <text evidence="1">Probable ATPase of unknown function. Its presence in a non-photosynthetic plant (Epifagus virginiana) and experiments in tobacco indicate that it has an essential function which is probably not related to photosynthesis.</text>
</comment>
<dbReference type="GO" id="GO:0005524">
    <property type="term" value="F:ATP binding"/>
    <property type="evidence" value="ECO:0007669"/>
    <property type="project" value="UniProtKB-KW"/>
</dbReference>
<evidence type="ECO:0000313" key="7">
    <source>
        <dbReference type="EMBL" id="KVI11153.1"/>
    </source>
</evidence>
<reference evidence="7 8" key="1">
    <citation type="journal article" date="2016" name="Sci. Rep.">
        <title>The genome sequence of the outbreeding globe artichoke constructed de novo incorporating a phase-aware low-pass sequencing strategy of F1 progeny.</title>
        <authorList>
            <person name="Scaglione D."/>
            <person name="Reyes-Chin-Wo S."/>
            <person name="Acquadro A."/>
            <person name="Froenicke L."/>
            <person name="Portis E."/>
            <person name="Beitel C."/>
            <person name="Tirone M."/>
            <person name="Mauro R."/>
            <person name="Lo Monaco A."/>
            <person name="Mauromicale G."/>
            <person name="Faccioli P."/>
            <person name="Cattivelli L."/>
            <person name="Rieseberg L."/>
            <person name="Michelmore R."/>
            <person name="Lanteri S."/>
        </authorList>
    </citation>
    <scope>NUCLEOTIDE SEQUENCE [LARGE SCALE GENOMIC DNA]</scope>
    <source>
        <strain evidence="7">2C</strain>
    </source>
</reference>
<protein>
    <submittedName>
        <fullName evidence="7">Uncharacterized protein</fullName>
    </submittedName>
</protein>
<dbReference type="GO" id="GO:0009536">
    <property type="term" value="C:plastid"/>
    <property type="evidence" value="ECO:0007669"/>
    <property type="project" value="UniProtKB-SubCell"/>
</dbReference>
<evidence type="ECO:0000313" key="8">
    <source>
        <dbReference type="Proteomes" id="UP000243975"/>
    </source>
</evidence>
<keyword evidence="4" id="KW-0934">Plastid</keyword>
<evidence type="ECO:0000256" key="2">
    <source>
        <dbReference type="ARBA" id="ARBA00004474"/>
    </source>
</evidence>
<comment type="similarity">
    <text evidence="3">Belongs to the Ycf2 family.</text>
</comment>
<comment type="caution">
    <text evidence="7">The sequence shown here is derived from an EMBL/GenBank/DDBJ whole genome shotgun (WGS) entry which is preliminary data.</text>
</comment>